<dbReference type="PANTHER" id="PTHR38459:SF1">
    <property type="entry name" value="PROPHAGE BACTOPRENOL-LINKED GLUCOSE TRANSLOCASE HOMOLOG"/>
    <property type="match status" value="1"/>
</dbReference>
<dbReference type="Proteomes" id="UP001597046">
    <property type="component" value="Unassembled WGS sequence"/>
</dbReference>
<keyword evidence="4 6" id="KW-1133">Transmembrane helix</keyword>
<dbReference type="InterPro" id="IPR007267">
    <property type="entry name" value="GtrA_DPMS_TM"/>
</dbReference>
<protein>
    <submittedName>
        <fullName evidence="8">GtrA family protein</fullName>
    </submittedName>
</protein>
<accession>A0ABW3MRM3</accession>
<feature type="transmembrane region" description="Helical" evidence="6">
    <location>
        <begin position="20"/>
        <end position="41"/>
    </location>
</feature>
<evidence type="ECO:0000256" key="4">
    <source>
        <dbReference type="ARBA" id="ARBA00022989"/>
    </source>
</evidence>
<evidence type="ECO:0000256" key="3">
    <source>
        <dbReference type="ARBA" id="ARBA00022692"/>
    </source>
</evidence>
<feature type="transmembrane region" description="Helical" evidence="6">
    <location>
        <begin position="122"/>
        <end position="139"/>
    </location>
</feature>
<comment type="subcellular location">
    <subcellularLocation>
        <location evidence="1">Membrane</location>
        <topology evidence="1">Multi-pass membrane protein</topology>
    </subcellularLocation>
</comment>
<evidence type="ECO:0000256" key="6">
    <source>
        <dbReference type="SAM" id="Phobius"/>
    </source>
</evidence>
<comment type="caution">
    <text evidence="8">The sequence shown here is derived from an EMBL/GenBank/DDBJ whole genome shotgun (WGS) entry which is preliminary data.</text>
</comment>
<dbReference type="EMBL" id="JBHTKH010000001">
    <property type="protein sequence ID" value="MFD1053342.1"/>
    <property type="molecule type" value="Genomic_DNA"/>
</dbReference>
<sequence length="167" mass="18406">MTTNPPPPEQPGVLRQVVRFSLVGAFGFVADVGGFNLLRYAGGEGPLHAYPLTAKVVSGVLATVVAWLGNRYWTFRNSRRDKAYHEFLLFAVVAGIGTLIAMSCLWVSHYLLRFTSPLADNISANVIGLGLALTFRFWAYRRHVFSRTPPPVSTDEAAPDVSRETRP</sequence>
<name>A0ABW3MRM3_9MICO</name>
<evidence type="ECO:0000256" key="5">
    <source>
        <dbReference type="ARBA" id="ARBA00023136"/>
    </source>
</evidence>
<keyword evidence="5 6" id="KW-0472">Membrane</keyword>
<organism evidence="8 9">
    <name type="scientific">Terrabacter terrigena</name>
    <dbReference type="NCBI Taxonomy" id="574718"/>
    <lineage>
        <taxon>Bacteria</taxon>
        <taxon>Bacillati</taxon>
        <taxon>Actinomycetota</taxon>
        <taxon>Actinomycetes</taxon>
        <taxon>Micrococcales</taxon>
        <taxon>Intrasporangiaceae</taxon>
        <taxon>Terrabacter</taxon>
    </lineage>
</organism>
<evidence type="ECO:0000259" key="7">
    <source>
        <dbReference type="Pfam" id="PF04138"/>
    </source>
</evidence>
<dbReference type="Pfam" id="PF04138">
    <property type="entry name" value="GtrA_DPMS_TM"/>
    <property type="match status" value="1"/>
</dbReference>
<feature type="domain" description="GtrA/DPMS transmembrane" evidence="7">
    <location>
        <begin position="19"/>
        <end position="145"/>
    </location>
</feature>
<evidence type="ECO:0000313" key="8">
    <source>
        <dbReference type="EMBL" id="MFD1053342.1"/>
    </source>
</evidence>
<evidence type="ECO:0000256" key="1">
    <source>
        <dbReference type="ARBA" id="ARBA00004141"/>
    </source>
</evidence>
<reference evidence="9" key="1">
    <citation type="journal article" date="2019" name="Int. J. Syst. Evol. Microbiol.">
        <title>The Global Catalogue of Microorganisms (GCM) 10K type strain sequencing project: providing services to taxonomists for standard genome sequencing and annotation.</title>
        <authorList>
            <consortium name="The Broad Institute Genomics Platform"/>
            <consortium name="The Broad Institute Genome Sequencing Center for Infectious Disease"/>
            <person name="Wu L."/>
            <person name="Ma J."/>
        </authorList>
    </citation>
    <scope>NUCLEOTIDE SEQUENCE [LARGE SCALE GENOMIC DNA]</scope>
    <source>
        <strain evidence="9">CCUG 57508</strain>
    </source>
</reference>
<dbReference type="InterPro" id="IPR051401">
    <property type="entry name" value="GtrA_CellWall_Glycosyl"/>
</dbReference>
<dbReference type="RefSeq" id="WP_386050707.1">
    <property type="nucleotide sequence ID" value="NZ_JBHTKH010000001.1"/>
</dbReference>
<comment type="similarity">
    <text evidence="2">Belongs to the GtrA family.</text>
</comment>
<dbReference type="PANTHER" id="PTHR38459">
    <property type="entry name" value="PROPHAGE BACTOPRENOL-LINKED GLUCOSE TRANSLOCASE HOMOLOG"/>
    <property type="match status" value="1"/>
</dbReference>
<keyword evidence="9" id="KW-1185">Reference proteome</keyword>
<feature type="transmembrane region" description="Helical" evidence="6">
    <location>
        <begin position="88"/>
        <end position="110"/>
    </location>
</feature>
<gene>
    <name evidence="8" type="ORF">ACFQ2V_03415</name>
</gene>
<evidence type="ECO:0000313" key="9">
    <source>
        <dbReference type="Proteomes" id="UP001597046"/>
    </source>
</evidence>
<proteinExistence type="inferred from homology"/>
<keyword evidence="3 6" id="KW-0812">Transmembrane</keyword>
<evidence type="ECO:0000256" key="2">
    <source>
        <dbReference type="ARBA" id="ARBA00009399"/>
    </source>
</evidence>
<feature type="transmembrane region" description="Helical" evidence="6">
    <location>
        <begin position="47"/>
        <end position="68"/>
    </location>
</feature>